<keyword evidence="6 7" id="KW-0472">Membrane</keyword>
<dbReference type="RefSeq" id="WP_092458023.1">
    <property type="nucleotide sequence ID" value="NZ_FOJI01000025.1"/>
</dbReference>
<dbReference type="PANTHER" id="PTHR33884:SF3">
    <property type="entry name" value="UPF0410 PROTEIN YMGE"/>
    <property type="match status" value="1"/>
</dbReference>
<keyword evidence="4 7" id="KW-0812">Transmembrane</keyword>
<gene>
    <name evidence="8" type="ORF">SAMN05421659_12535</name>
</gene>
<dbReference type="AlphaFoldDB" id="A0A1I0RVS9"/>
<sequence length="83" mass="9150">MNLISWLIIGCLAGWIGSMVTRDNDEMGFWANLIVGIIGALIGGFIFNLIGGYGITGFNLWSLFVSVIGSIVLLWIIKYIKRI</sequence>
<name>A0A1I0RVS9_9FIRM</name>
<accession>A0A1I0RVS9</accession>
<comment type="similarity">
    <text evidence="2">Belongs to the UPF0410 family.</text>
</comment>
<dbReference type="EMBL" id="FOJI01000025">
    <property type="protein sequence ID" value="SEW45420.1"/>
    <property type="molecule type" value="Genomic_DNA"/>
</dbReference>
<evidence type="ECO:0000256" key="7">
    <source>
        <dbReference type="SAM" id="Phobius"/>
    </source>
</evidence>
<evidence type="ECO:0000313" key="8">
    <source>
        <dbReference type="EMBL" id="SEW45420.1"/>
    </source>
</evidence>
<comment type="subcellular location">
    <subcellularLocation>
        <location evidence="1">Cell membrane</location>
        <topology evidence="1">Multi-pass membrane protein</topology>
    </subcellularLocation>
</comment>
<keyword evidence="3" id="KW-1003">Cell membrane</keyword>
<evidence type="ECO:0000256" key="4">
    <source>
        <dbReference type="ARBA" id="ARBA00022692"/>
    </source>
</evidence>
<proteinExistence type="inferred from homology"/>
<dbReference type="Pfam" id="PF04226">
    <property type="entry name" value="Transgly_assoc"/>
    <property type="match status" value="1"/>
</dbReference>
<dbReference type="Proteomes" id="UP000199701">
    <property type="component" value="Unassembled WGS sequence"/>
</dbReference>
<keyword evidence="9" id="KW-1185">Reference proteome</keyword>
<dbReference type="OrthoDB" id="964123at2"/>
<evidence type="ECO:0000256" key="2">
    <source>
        <dbReference type="ARBA" id="ARBA00011006"/>
    </source>
</evidence>
<dbReference type="InterPro" id="IPR007341">
    <property type="entry name" value="Transgly_assoc"/>
</dbReference>
<dbReference type="PANTHER" id="PTHR33884">
    <property type="entry name" value="UPF0410 PROTEIN YMGE"/>
    <property type="match status" value="1"/>
</dbReference>
<reference evidence="8 9" key="1">
    <citation type="submission" date="2016-10" db="EMBL/GenBank/DDBJ databases">
        <authorList>
            <person name="de Groot N.N."/>
        </authorList>
    </citation>
    <scope>NUCLEOTIDE SEQUENCE [LARGE SCALE GENOMIC DNA]</scope>
    <source>
        <strain evidence="8 9">DSM 9179</strain>
    </source>
</reference>
<evidence type="ECO:0000256" key="3">
    <source>
        <dbReference type="ARBA" id="ARBA00022475"/>
    </source>
</evidence>
<dbReference type="GO" id="GO:0005886">
    <property type="term" value="C:plasma membrane"/>
    <property type="evidence" value="ECO:0007669"/>
    <property type="project" value="UniProtKB-SubCell"/>
</dbReference>
<feature type="transmembrane region" description="Helical" evidence="7">
    <location>
        <begin position="6"/>
        <end position="22"/>
    </location>
</feature>
<feature type="transmembrane region" description="Helical" evidence="7">
    <location>
        <begin position="29"/>
        <end position="55"/>
    </location>
</feature>
<evidence type="ECO:0000256" key="1">
    <source>
        <dbReference type="ARBA" id="ARBA00004651"/>
    </source>
</evidence>
<protein>
    <submittedName>
        <fullName evidence="8">Uncharacterized membrane protein YeaQ/YmgE, transglycosylase-associated protein family</fullName>
    </submittedName>
</protein>
<evidence type="ECO:0000313" key="9">
    <source>
        <dbReference type="Proteomes" id="UP000199701"/>
    </source>
</evidence>
<keyword evidence="5 7" id="KW-1133">Transmembrane helix</keyword>
<evidence type="ECO:0000256" key="5">
    <source>
        <dbReference type="ARBA" id="ARBA00022989"/>
    </source>
</evidence>
<organism evidence="8 9">
    <name type="scientific">[Clostridium] fimetarium</name>
    <dbReference type="NCBI Taxonomy" id="99656"/>
    <lineage>
        <taxon>Bacteria</taxon>
        <taxon>Bacillati</taxon>
        <taxon>Bacillota</taxon>
        <taxon>Clostridia</taxon>
        <taxon>Lachnospirales</taxon>
        <taxon>Lachnospiraceae</taxon>
    </lineage>
</organism>
<evidence type="ECO:0000256" key="6">
    <source>
        <dbReference type="ARBA" id="ARBA00023136"/>
    </source>
</evidence>
<feature type="transmembrane region" description="Helical" evidence="7">
    <location>
        <begin position="61"/>
        <end position="80"/>
    </location>
</feature>